<protein>
    <submittedName>
        <fullName evidence="1">Uncharacterized protein</fullName>
    </submittedName>
</protein>
<evidence type="ECO:0000313" key="1">
    <source>
        <dbReference type="EMBL" id="KAK0477687.1"/>
    </source>
</evidence>
<dbReference type="EMBL" id="JAUEPR010000016">
    <property type="protein sequence ID" value="KAK0477687.1"/>
    <property type="molecule type" value="Genomic_DNA"/>
</dbReference>
<evidence type="ECO:0000313" key="2">
    <source>
        <dbReference type="Proteomes" id="UP001175227"/>
    </source>
</evidence>
<accession>A0AA39U538</accession>
<keyword evidence="2" id="KW-1185">Reference proteome</keyword>
<organism evidence="1 2">
    <name type="scientific">Armillaria novae-zelandiae</name>
    <dbReference type="NCBI Taxonomy" id="153914"/>
    <lineage>
        <taxon>Eukaryota</taxon>
        <taxon>Fungi</taxon>
        <taxon>Dikarya</taxon>
        <taxon>Basidiomycota</taxon>
        <taxon>Agaricomycotina</taxon>
        <taxon>Agaricomycetes</taxon>
        <taxon>Agaricomycetidae</taxon>
        <taxon>Agaricales</taxon>
        <taxon>Marasmiineae</taxon>
        <taxon>Physalacriaceae</taxon>
        <taxon>Armillaria</taxon>
    </lineage>
</organism>
<reference evidence="1" key="1">
    <citation type="submission" date="2023-06" db="EMBL/GenBank/DDBJ databases">
        <authorList>
            <consortium name="Lawrence Berkeley National Laboratory"/>
            <person name="Ahrendt S."/>
            <person name="Sahu N."/>
            <person name="Indic B."/>
            <person name="Wong-Bajracharya J."/>
            <person name="Merenyi Z."/>
            <person name="Ke H.-M."/>
            <person name="Monk M."/>
            <person name="Kocsube S."/>
            <person name="Drula E."/>
            <person name="Lipzen A."/>
            <person name="Balint B."/>
            <person name="Henrissat B."/>
            <person name="Andreopoulos B."/>
            <person name="Martin F.M."/>
            <person name="Harder C.B."/>
            <person name="Rigling D."/>
            <person name="Ford K.L."/>
            <person name="Foster G.D."/>
            <person name="Pangilinan J."/>
            <person name="Papanicolaou A."/>
            <person name="Barry K."/>
            <person name="LaButti K."/>
            <person name="Viragh M."/>
            <person name="Koriabine M."/>
            <person name="Yan M."/>
            <person name="Riley R."/>
            <person name="Champramary S."/>
            <person name="Plett K.L."/>
            <person name="Tsai I.J."/>
            <person name="Slot J."/>
            <person name="Sipos G."/>
            <person name="Plett J."/>
            <person name="Nagy L.G."/>
            <person name="Grigoriev I.V."/>
        </authorList>
    </citation>
    <scope>NUCLEOTIDE SEQUENCE</scope>
    <source>
        <strain evidence="1">ICMP 16352</strain>
    </source>
</reference>
<dbReference type="Proteomes" id="UP001175227">
    <property type="component" value="Unassembled WGS sequence"/>
</dbReference>
<proteinExistence type="predicted"/>
<dbReference type="AlphaFoldDB" id="A0AA39U538"/>
<comment type="caution">
    <text evidence="1">The sequence shown here is derived from an EMBL/GenBank/DDBJ whole genome shotgun (WGS) entry which is preliminary data.</text>
</comment>
<sequence>MMTIWKFFMRIMASQQDLVTYPEIWVCGTATASNLFCNPSLIPYASKLSKDAFLSLIHHEIMKDRKMDAGDWQVHDPTSTSDIPPPLYDIAESPPPPYAAVEMQVIDNPIYTVKPVPLDDEEYTLLEDPRVAGFTLSALATVFKE</sequence>
<name>A0AA39U538_9AGAR</name>
<gene>
    <name evidence="1" type="ORF">IW261DRAFT_1420957</name>
</gene>